<dbReference type="Pfam" id="PF00031">
    <property type="entry name" value="Cystatin"/>
    <property type="match status" value="2"/>
</dbReference>
<keyword evidence="2" id="KW-0964">Secreted</keyword>
<dbReference type="PANTHER" id="PTHR13814">
    <property type="entry name" value="FETUIN"/>
    <property type="match status" value="1"/>
</dbReference>
<dbReference type="EMBL" id="JANPWB010000015">
    <property type="protein sequence ID" value="KAJ1087771.1"/>
    <property type="molecule type" value="Genomic_DNA"/>
</dbReference>
<dbReference type="Proteomes" id="UP001066276">
    <property type="component" value="Chromosome 11"/>
</dbReference>
<dbReference type="PROSITE" id="PS51530">
    <property type="entry name" value="CYSTATIN_FETUIN_B"/>
    <property type="match status" value="2"/>
</dbReference>
<dbReference type="GO" id="GO:0004869">
    <property type="term" value="F:cysteine-type endopeptidase inhibitor activity"/>
    <property type="evidence" value="ECO:0007669"/>
    <property type="project" value="InterPro"/>
</dbReference>
<dbReference type="SUPFAM" id="SSF54403">
    <property type="entry name" value="Cystatin/monellin"/>
    <property type="match status" value="2"/>
</dbReference>
<keyword evidence="3" id="KW-0732">Signal</keyword>
<sequence>MARIASDTALRQINADRKKGYVFSLYRVSDVQEHFQGSAGSVYYLTLDVLETDCHVLSRRSWESCEVKPLHQAVYGKCKATMHVNRPRRIVHLYNYDCTLHPVPRSQIQMLCPDCPVQSTQEDPKFRETAQLSLDKFNRESNLTKYFSLDIITRTSMQWVVGASYFVEFTVKETDCTKDTPVADISKCKPLKCEFGHTGFCKGSVMNVEMEGPGVQHVSVSCDIFEPEAAVVRFVDALPLKTLTDAACDLLDEALMEAESTIALSGFQLSKALGLAGLPSGIFKAFMPKLGRHFV</sequence>
<accession>A0AAV7L809</accession>
<evidence type="ECO:0000259" key="7">
    <source>
        <dbReference type="PROSITE" id="PS51530"/>
    </source>
</evidence>
<dbReference type="InterPro" id="IPR050735">
    <property type="entry name" value="Kininogen_Fetuin_HRG"/>
</dbReference>
<dbReference type="InterPro" id="IPR046350">
    <property type="entry name" value="Cystatin_sf"/>
</dbReference>
<dbReference type="InterPro" id="IPR025764">
    <property type="entry name" value="Cystatin_Fetuin_B"/>
</dbReference>
<dbReference type="InterPro" id="IPR000010">
    <property type="entry name" value="Cystatin_dom"/>
</dbReference>
<reference evidence="8" key="1">
    <citation type="journal article" date="2022" name="bioRxiv">
        <title>Sequencing and chromosome-scale assembly of the giantPleurodeles waltlgenome.</title>
        <authorList>
            <person name="Brown T."/>
            <person name="Elewa A."/>
            <person name="Iarovenko S."/>
            <person name="Subramanian E."/>
            <person name="Araus A.J."/>
            <person name="Petzold A."/>
            <person name="Susuki M."/>
            <person name="Suzuki K.-i.T."/>
            <person name="Hayashi T."/>
            <person name="Toyoda A."/>
            <person name="Oliveira C."/>
            <person name="Osipova E."/>
            <person name="Leigh N.D."/>
            <person name="Simon A."/>
            <person name="Yun M.H."/>
        </authorList>
    </citation>
    <scope>NUCLEOTIDE SEQUENCE</scope>
    <source>
        <strain evidence="8">20211129_DDA</strain>
        <tissue evidence="8">Liver</tissue>
    </source>
</reference>
<dbReference type="GO" id="GO:0060255">
    <property type="term" value="P:regulation of macromolecule metabolic process"/>
    <property type="evidence" value="ECO:0007669"/>
    <property type="project" value="UniProtKB-ARBA"/>
</dbReference>
<evidence type="ECO:0000256" key="4">
    <source>
        <dbReference type="ARBA" id="ARBA00022737"/>
    </source>
</evidence>
<evidence type="ECO:0000256" key="5">
    <source>
        <dbReference type="ARBA" id="ARBA00023157"/>
    </source>
</evidence>
<dbReference type="FunFam" id="3.10.450.10:FF:000005">
    <property type="entry name" value="Histidine-rich glycoprotein"/>
    <property type="match status" value="1"/>
</dbReference>
<evidence type="ECO:0000256" key="1">
    <source>
        <dbReference type="ARBA" id="ARBA00004613"/>
    </source>
</evidence>
<keyword evidence="9" id="KW-1185">Reference proteome</keyword>
<keyword evidence="6" id="KW-0325">Glycoprotein</keyword>
<comment type="caution">
    <text evidence="8">The sequence shown here is derived from an EMBL/GenBank/DDBJ whole genome shotgun (WGS) entry which is preliminary data.</text>
</comment>
<evidence type="ECO:0000313" key="8">
    <source>
        <dbReference type="EMBL" id="KAJ1087771.1"/>
    </source>
</evidence>
<evidence type="ECO:0000256" key="2">
    <source>
        <dbReference type="ARBA" id="ARBA00022525"/>
    </source>
</evidence>
<dbReference type="InterPro" id="IPR001363">
    <property type="entry name" value="Prot_inh_fetuin_CS"/>
</dbReference>
<gene>
    <name evidence="8" type="ORF">NDU88_000934</name>
</gene>
<keyword evidence="5" id="KW-1015">Disulfide bond</keyword>
<evidence type="ECO:0000256" key="6">
    <source>
        <dbReference type="ARBA" id="ARBA00023180"/>
    </source>
</evidence>
<evidence type="ECO:0000313" key="9">
    <source>
        <dbReference type="Proteomes" id="UP001066276"/>
    </source>
</evidence>
<dbReference type="PROSITE" id="PS01255">
    <property type="entry name" value="FETUIN_2"/>
    <property type="match status" value="1"/>
</dbReference>
<organism evidence="8 9">
    <name type="scientific">Pleurodeles waltl</name>
    <name type="common">Iberian ribbed newt</name>
    <dbReference type="NCBI Taxonomy" id="8319"/>
    <lineage>
        <taxon>Eukaryota</taxon>
        <taxon>Metazoa</taxon>
        <taxon>Chordata</taxon>
        <taxon>Craniata</taxon>
        <taxon>Vertebrata</taxon>
        <taxon>Euteleostomi</taxon>
        <taxon>Amphibia</taxon>
        <taxon>Batrachia</taxon>
        <taxon>Caudata</taxon>
        <taxon>Salamandroidea</taxon>
        <taxon>Salamandridae</taxon>
        <taxon>Pleurodelinae</taxon>
        <taxon>Pleurodeles</taxon>
    </lineage>
</organism>
<protein>
    <recommendedName>
        <fullName evidence="7">Cystatin fetuin-B-type domain-containing protein</fullName>
    </recommendedName>
</protein>
<comment type="subcellular location">
    <subcellularLocation>
        <location evidence="1">Secreted</location>
    </subcellularLocation>
</comment>
<proteinExistence type="predicted"/>
<feature type="domain" description="Cystatin fetuin-B-type" evidence="7">
    <location>
        <begin position="110"/>
        <end position="223"/>
    </location>
</feature>
<dbReference type="GO" id="GO:0005615">
    <property type="term" value="C:extracellular space"/>
    <property type="evidence" value="ECO:0007669"/>
    <property type="project" value="InterPro"/>
</dbReference>
<dbReference type="PANTHER" id="PTHR13814:SF10">
    <property type="entry name" value="FETUIN-B"/>
    <property type="match status" value="1"/>
</dbReference>
<feature type="domain" description="Cystatin fetuin-B-type" evidence="7">
    <location>
        <begin position="1"/>
        <end position="99"/>
    </location>
</feature>
<dbReference type="AlphaFoldDB" id="A0AAV7L809"/>
<dbReference type="Gene3D" id="3.10.450.10">
    <property type="match status" value="2"/>
</dbReference>
<keyword evidence="4" id="KW-0677">Repeat</keyword>
<name>A0AAV7L809_PLEWA</name>
<dbReference type="SMART" id="SM00043">
    <property type="entry name" value="CY"/>
    <property type="match status" value="2"/>
</dbReference>
<dbReference type="CDD" id="cd00042">
    <property type="entry name" value="CY"/>
    <property type="match status" value="2"/>
</dbReference>
<evidence type="ECO:0000256" key="3">
    <source>
        <dbReference type="ARBA" id="ARBA00022729"/>
    </source>
</evidence>